<reference evidence="1 2" key="1">
    <citation type="submission" date="2016-04" db="EMBL/GenBank/DDBJ databases">
        <title>Complete genome sequence of natural rubber-degrading, novel Gram-negative bacterium, Rhizobacter gummiphilus strain NS21.</title>
        <authorList>
            <person name="Tabata M."/>
            <person name="Kasai D."/>
            <person name="Fukuda M."/>
        </authorList>
    </citation>
    <scope>NUCLEOTIDE SEQUENCE [LARGE SCALE GENOMIC DNA]</scope>
    <source>
        <strain evidence="1 2">NS21</strain>
    </source>
</reference>
<gene>
    <name evidence="1" type="ORF">A4W93_09670</name>
</gene>
<accession>A0A1W6L7H6</accession>
<protein>
    <submittedName>
        <fullName evidence="1">Uncharacterized protein</fullName>
    </submittedName>
</protein>
<evidence type="ECO:0000313" key="1">
    <source>
        <dbReference type="EMBL" id="ARN20157.1"/>
    </source>
</evidence>
<dbReference type="AlphaFoldDB" id="A0A1W6L7H6"/>
<name>A0A1W6L7H6_9BURK</name>
<keyword evidence="2" id="KW-1185">Reference proteome</keyword>
<dbReference type="KEGG" id="rgu:A4W93_09670"/>
<dbReference type="RefSeq" id="WP_085750424.1">
    <property type="nucleotide sequence ID" value="NZ_BSPR01000016.1"/>
</dbReference>
<dbReference type="OrthoDB" id="9157097at2"/>
<evidence type="ECO:0000313" key="2">
    <source>
        <dbReference type="Proteomes" id="UP000193427"/>
    </source>
</evidence>
<sequence length="109" mass="11961">MTSPQVDPAVSYLTFLSTVSDERLARVAARRAFVEMKVTFMRSAALVRGSAGPMLQRQVRLATEVDQLCRLSDSLFGALPPDAEGHRAELQYHLDSVFPAGADQEPSPR</sequence>
<organism evidence="1 2">
    <name type="scientific">Piscinibacter gummiphilus</name>
    <dbReference type="NCBI Taxonomy" id="946333"/>
    <lineage>
        <taxon>Bacteria</taxon>
        <taxon>Pseudomonadati</taxon>
        <taxon>Pseudomonadota</taxon>
        <taxon>Betaproteobacteria</taxon>
        <taxon>Burkholderiales</taxon>
        <taxon>Sphaerotilaceae</taxon>
        <taxon>Piscinibacter</taxon>
    </lineage>
</organism>
<dbReference type="Proteomes" id="UP000193427">
    <property type="component" value="Chromosome"/>
</dbReference>
<dbReference type="EMBL" id="CP015118">
    <property type="protein sequence ID" value="ARN20157.1"/>
    <property type="molecule type" value="Genomic_DNA"/>
</dbReference>
<proteinExistence type="predicted"/>